<organism evidence="3 4">
    <name type="scientific">Lingula anatina</name>
    <name type="common">Brachiopod</name>
    <name type="synonym">Lingula unguis</name>
    <dbReference type="NCBI Taxonomy" id="7574"/>
    <lineage>
        <taxon>Eukaryota</taxon>
        <taxon>Metazoa</taxon>
        <taxon>Spiralia</taxon>
        <taxon>Lophotrochozoa</taxon>
        <taxon>Brachiopoda</taxon>
        <taxon>Linguliformea</taxon>
        <taxon>Lingulata</taxon>
        <taxon>Lingulida</taxon>
        <taxon>Linguloidea</taxon>
        <taxon>Lingulidae</taxon>
        <taxon>Lingula</taxon>
    </lineage>
</organism>
<dbReference type="OMA" id="REFWGKT"/>
<name>A0A1S3HC03_LINAN</name>
<dbReference type="AlphaFoldDB" id="A0A1S3HC03"/>
<dbReference type="InterPro" id="IPR051703">
    <property type="entry name" value="NF-kappa-B_Signaling_Reg"/>
</dbReference>
<dbReference type="RefSeq" id="XP_013383557.1">
    <property type="nucleotide sequence ID" value="XM_013528103.1"/>
</dbReference>
<dbReference type="GeneID" id="106153947"/>
<dbReference type="GO" id="GO:0006281">
    <property type="term" value="P:DNA repair"/>
    <property type="evidence" value="ECO:0007669"/>
    <property type="project" value="UniProtKB-ARBA"/>
</dbReference>
<dbReference type="Pfam" id="PF09588">
    <property type="entry name" value="YqaJ"/>
    <property type="match status" value="1"/>
</dbReference>
<proteinExistence type="predicted"/>
<evidence type="ECO:0000313" key="3">
    <source>
        <dbReference type="Proteomes" id="UP000085678"/>
    </source>
</evidence>
<dbReference type="PANTHER" id="PTHR46609:SF8">
    <property type="entry name" value="YQAJ VIRAL RECOMBINASE DOMAIN-CONTAINING PROTEIN"/>
    <property type="match status" value="1"/>
</dbReference>
<evidence type="ECO:0000313" key="4">
    <source>
        <dbReference type="RefSeq" id="XP_013383557.1"/>
    </source>
</evidence>
<sequence length="360" mass="41564">MPDIFANVAVGIIKGLVYAYDFVTWPIYFLVFSPVYKLSKSNRIKNLPINPSVPEDLESIEFKKRCSRYASSLKQLTRDEIDQVEKETRGQADNENWFKHRKGRITASLAGAIYKQRDCTPPDGILKQIFQYQPRLNLKALEHGKKYETVAVDMYKIVMSSCGNVVDVLPSGVTIDFNNQFIAASVDGVVKSHADSHQAGNLEIKCPYVEQNVTLEELAIERKSFYLSAKSDCQSSYDQYLESPKMYSFRCEDMVYVNTLDCNLNINTAHNYYIQIQVQMGVTDRQWCDFVVFLVDQTRLPNVAGQLFIQRVLFDRCFYQNELVPKFHKFYLTGIVPELLTQRVKNGRKLYPNSSKYKYK</sequence>
<dbReference type="SUPFAM" id="SSF52980">
    <property type="entry name" value="Restriction endonuclease-like"/>
    <property type="match status" value="1"/>
</dbReference>
<keyword evidence="3" id="KW-1185">Reference proteome</keyword>
<dbReference type="InterPro" id="IPR019080">
    <property type="entry name" value="YqaJ_viral_recombinase"/>
</dbReference>
<feature type="transmembrane region" description="Helical" evidence="1">
    <location>
        <begin position="17"/>
        <end position="36"/>
    </location>
</feature>
<dbReference type="InterPro" id="IPR011335">
    <property type="entry name" value="Restrct_endonuc-II-like"/>
</dbReference>
<dbReference type="InterPro" id="IPR011604">
    <property type="entry name" value="PDDEXK-like_dom_sf"/>
</dbReference>
<dbReference type="CDD" id="cd22343">
    <property type="entry name" value="PDDEXK_lambda_exonuclease-like"/>
    <property type="match status" value="1"/>
</dbReference>
<evidence type="ECO:0000256" key="1">
    <source>
        <dbReference type="SAM" id="Phobius"/>
    </source>
</evidence>
<accession>A0A1S3HC03</accession>
<feature type="domain" description="YqaJ viral recombinase" evidence="2">
    <location>
        <begin position="96"/>
        <end position="285"/>
    </location>
</feature>
<keyword evidence="1" id="KW-0472">Membrane</keyword>
<dbReference type="OrthoDB" id="6158042at2759"/>
<dbReference type="PANTHER" id="PTHR46609">
    <property type="entry name" value="EXONUCLEASE, PHAGE-TYPE/RECB, C-TERMINAL DOMAIN-CONTAINING PROTEIN"/>
    <property type="match status" value="1"/>
</dbReference>
<dbReference type="KEGG" id="lak:106153947"/>
<dbReference type="Proteomes" id="UP000085678">
    <property type="component" value="Unplaced"/>
</dbReference>
<evidence type="ECO:0000259" key="2">
    <source>
        <dbReference type="Pfam" id="PF09588"/>
    </source>
</evidence>
<dbReference type="Gene3D" id="3.90.320.10">
    <property type="match status" value="1"/>
</dbReference>
<dbReference type="InParanoid" id="A0A1S3HC03"/>
<keyword evidence="1" id="KW-1133">Transmembrane helix</keyword>
<protein>
    <submittedName>
        <fullName evidence="4">Uncharacterized protein LOC106153947</fullName>
    </submittedName>
</protein>
<reference evidence="4" key="1">
    <citation type="submission" date="2025-08" db="UniProtKB">
        <authorList>
            <consortium name="RefSeq"/>
        </authorList>
    </citation>
    <scope>IDENTIFICATION</scope>
    <source>
        <tissue evidence="4">Gonads</tissue>
    </source>
</reference>
<keyword evidence="1" id="KW-0812">Transmembrane</keyword>
<gene>
    <name evidence="4" type="primary">LOC106153947</name>
</gene>